<dbReference type="InterPro" id="IPR012547">
    <property type="entry name" value="PDDEXK_9"/>
</dbReference>
<dbReference type="Pfam" id="PF08011">
    <property type="entry name" value="PDDEXK_9"/>
    <property type="match status" value="1"/>
</dbReference>
<accession>A0A9D1NNL1</accession>
<reference evidence="1" key="2">
    <citation type="journal article" date="2021" name="PeerJ">
        <title>Extensive microbial diversity within the chicken gut microbiome revealed by metagenomics and culture.</title>
        <authorList>
            <person name="Gilroy R."/>
            <person name="Ravi A."/>
            <person name="Getino M."/>
            <person name="Pursley I."/>
            <person name="Horton D.L."/>
            <person name="Alikhan N.F."/>
            <person name="Baker D."/>
            <person name="Gharbi K."/>
            <person name="Hall N."/>
            <person name="Watson M."/>
            <person name="Adriaenssens E.M."/>
            <person name="Foster-Nyarko E."/>
            <person name="Jarju S."/>
            <person name="Secka A."/>
            <person name="Antonio M."/>
            <person name="Oren A."/>
            <person name="Chaudhuri R.R."/>
            <person name="La Ragione R."/>
            <person name="Hildebrand F."/>
            <person name="Pallen M.J."/>
        </authorList>
    </citation>
    <scope>NUCLEOTIDE SEQUENCE</scope>
    <source>
        <strain evidence="1">35461</strain>
    </source>
</reference>
<protein>
    <submittedName>
        <fullName evidence="1">PD-(D/E)XK nuclease domain-containing protein</fullName>
    </submittedName>
</protein>
<gene>
    <name evidence="1" type="ORF">IAC79_06265</name>
</gene>
<dbReference type="EMBL" id="DVOR01000206">
    <property type="protein sequence ID" value="HIV09698.1"/>
    <property type="molecule type" value="Genomic_DNA"/>
</dbReference>
<feature type="non-terminal residue" evidence="1">
    <location>
        <position position="1"/>
    </location>
</feature>
<reference evidence="1" key="1">
    <citation type="submission" date="2020-10" db="EMBL/GenBank/DDBJ databases">
        <authorList>
            <person name="Gilroy R."/>
        </authorList>
    </citation>
    <scope>NUCLEOTIDE SEQUENCE</scope>
    <source>
        <strain evidence="1">35461</strain>
    </source>
</reference>
<evidence type="ECO:0000313" key="1">
    <source>
        <dbReference type="EMBL" id="HIV09698.1"/>
    </source>
</evidence>
<sequence length="70" mass="7745">QGRADLVAESDERVYVFELKIKGTAQEALAQIKDRGYAEPYRATGKPIHLIGLAFDPATHTLTDALVEQF</sequence>
<evidence type="ECO:0000313" key="2">
    <source>
        <dbReference type="Proteomes" id="UP000886845"/>
    </source>
</evidence>
<dbReference type="Proteomes" id="UP000886845">
    <property type="component" value="Unassembled WGS sequence"/>
</dbReference>
<dbReference type="AlphaFoldDB" id="A0A9D1NNL1"/>
<proteinExistence type="predicted"/>
<organism evidence="1 2">
    <name type="scientific">Candidatus Spyradenecus faecavium</name>
    <dbReference type="NCBI Taxonomy" id="2840947"/>
    <lineage>
        <taxon>Bacteria</taxon>
        <taxon>Pseudomonadati</taxon>
        <taxon>Lentisphaerota</taxon>
        <taxon>Lentisphaeria</taxon>
        <taxon>Lentisphaerales</taxon>
        <taxon>Lentisphaeraceae</taxon>
        <taxon>Lentisphaeraceae incertae sedis</taxon>
        <taxon>Candidatus Spyradenecus</taxon>
    </lineage>
</organism>
<comment type="caution">
    <text evidence="1">The sequence shown here is derived from an EMBL/GenBank/DDBJ whole genome shotgun (WGS) entry which is preliminary data.</text>
</comment>
<name>A0A9D1NNL1_9BACT</name>